<dbReference type="AlphaFoldDB" id="F4Q4G7"/>
<dbReference type="InterPro" id="IPR054484">
    <property type="entry name" value="ComC_SSD"/>
</dbReference>
<dbReference type="SUPFAM" id="SSF52058">
    <property type="entry name" value="L domain-like"/>
    <property type="match status" value="1"/>
</dbReference>
<reference evidence="4" key="1">
    <citation type="journal article" date="2011" name="Genome Res.">
        <title>Phylogeny-wide analysis of social amoeba genomes highlights ancient origins for complex intercellular communication.</title>
        <authorList>
            <person name="Heidel A.J."/>
            <person name="Lawal H.M."/>
            <person name="Felder M."/>
            <person name="Schilde C."/>
            <person name="Helps N.R."/>
            <person name="Tunggal B."/>
            <person name="Rivero F."/>
            <person name="John U."/>
            <person name="Schleicher M."/>
            <person name="Eichinger L."/>
            <person name="Platzer M."/>
            <person name="Noegel A.A."/>
            <person name="Schaap P."/>
            <person name="Gloeckner G."/>
        </authorList>
    </citation>
    <scope>NUCLEOTIDE SEQUENCE [LARGE SCALE GENOMIC DNA]</scope>
    <source>
        <strain evidence="4">SH3</strain>
    </source>
</reference>
<accession>F4Q4G7</accession>
<dbReference type="CDD" id="cd00603">
    <property type="entry name" value="IPT_PCSR"/>
    <property type="match status" value="1"/>
</dbReference>
<dbReference type="EMBL" id="GL883021">
    <property type="protein sequence ID" value="EGG17816.1"/>
    <property type="molecule type" value="Genomic_DNA"/>
</dbReference>
<evidence type="ECO:0000256" key="1">
    <source>
        <dbReference type="SAM" id="Phobius"/>
    </source>
</evidence>
<dbReference type="RefSeq" id="XP_004356300.1">
    <property type="nucleotide sequence ID" value="XM_004356247.1"/>
</dbReference>
<sequence length="1004" mass="111419">MVAKWSQQQQVVSMASIQFLILQYGQSMLPLDQTICNGSYISAVKCQQDPITPGVDHITEIHISQSYSDLMGQPDPNLQQLDFPKLASLSIIADGTKNPDLNILDRIWNMPTLTKLELTNDSSIKNIPFNFPNNLPALDKILISSPPYLSINSPTFFNNSIASAIDLDGVIFGNITIDSTLNLPNLKAVVLSITSLPPITIDIQEKSFPSLKYLMTLLSLHNTTFIVNSKVIETVYIVRVMSTPSLLVLGNLTGLKTLELMGQFILPGTDFKEFLSLSEMGIDIPLLTTYPFTAFPSALTTFKLNNANFASSLPTIPVPSSLTIFDMKNNNLINRFPIEIFQNINGVFELDLSNNPNLQIDIPDSWCEYSRVNLENTTISSVPDCFYCYYGDNNPKIKVPVAPPSSFICDITFDSYNLYSIFGVFIVKGNNIGYGYGNPKAFPFIPNKQIRFTQTYFTGPPRDYNITFYPLGAKNVTFSIVEAAIDAYFSSILLSANGTHKLQVQFSAFNSYLNHSVLFTDSNTNCTVINQTPSSLTCLFPNTTRISPSYKFKVYNQYYQDHFSNNFNYPTVTSANYTIENRTLTLYGNYGPINPLSIVTVSNTINCKIDIISSSLIKCNLDSIPQPGPATLFVNIGGLEFTSSNLLYFPNNNNNNNGSTTGSSTTTNGGETNQQVCSRLTYNCYGHGYCDINGICQCDENYNQIDNCLTKYINTNITPNATNPTVSFDIDGIDFQFEIYSIQELDYDGSILKELLLTNQTWNVSISTNYITTFVDYQLLLGNNSSMYQSLLVSSEISFSSMKRNVTFGDTQLALAPGAIKIGFTINRWPYQSNLATLRVVFKSTLNNDQSITFDCEKQSIDSFTKDELSESIQYLRFIKDNIQFNGRFIDFVLSDGKKAYSKTELISMTPSDSSSDESIALIGINLPQCQSCQLDPDFTPLLIENDSNDCSSPSNTWKIAVGVVVGGVGLAAVAIGAIILIKKKASKKHYNNQLHKLNKSSSE</sequence>
<evidence type="ECO:0000313" key="3">
    <source>
        <dbReference type="EMBL" id="EGG17816.1"/>
    </source>
</evidence>
<protein>
    <recommendedName>
        <fullName evidence="2">ComC supersandwich domain-containing protein</fullName>
    </recommendedName>
</protein>
<keyword evidence="1" id="KW-0812">Transmembrane</keyword>
<evidence type="ECO:0000313" key="4">
    <source>
        <dbReference type="Proteomes" id="UP000007797"/>
    </source>
</evidence>
<dbReference type="Proteomes" id="UP000007797">
    <property type="component" value="Unassembled WGS sequence"/>
</dbReference>
<name>F4Q4G7_CACFS</name>
<dbReference type="OMA" id="TINCKID"/>
<proteinExistence type="predicted"/>
<keyword evidence="1" id="KW-0472">Membrane</keyword>
<dbReference type="KEGG" id="dfa:DFA_08817"/>
<dbReference type="Gene3D" id="3.80.10.10">
    <property type="entry name" value="Ribonuclease Inhibitor"/>
    <property type="match status" value="1"/>
</dbReference>
<feature type="domain" description="ComC supersandwich" evidence="2">
    <location>
        <begin position="714"/>
        <end position="940"/>
    </location>
</feature>
<dbReference type="PANTHER" id="PTHR24032">
    <property type="entry name" value="EGF-LIKE DOMAIN-CONTAINING PROTEIN-RELATED-RELATED"/>
    <property type="match status" value="1"/>
</dbReference>
<dbReference type="InterPro" id="IPR053331">
    <property type="entry name" value="EGF-like_comC"/>
</dbReference>
<dbReference type="GeneID" id="14869722"/>
<keyword evidence="1" id="KW-1133">Transmembrane helix</keyword>
<dbReference type="Pfam" id="PF22933">
    <property type="entry name" value="ComC_SSD"/>
    <property type="match status" value="1"/>
</dbReference>
<evidence type="ECO:0000259" key="2">
    <source>
        <dbReference type="Pfam" id="PF22933"/>
    </source>
</evidence>
<feature type="transmembrane region" description="Helical" evidence="1">
    <location>
        <begin position="960"/>
        <end position="982"/>
    </location>
</feature>
<organism evidence="3 4">
    <name type="scientific">Cavenderia fasciculata</name>
    <name type="common">Slime mold</name>
    <name type="synonym">Dictyostelium fasciculatum</name>
    <dbReference type="NCBI Taxonomy" id="261658"/>
    <lineage>
        <taxon>Eukaryota</taxon>
        <taxon>Amoebozoa</taxon>
        <taxon>Evosea</taxon>
        <taxon>Eumycetozoa</taxon>
        <taxon>Dictyostelia</taxon>
        <taxon>Acytosteliales</taxon>
        <taxon>Cavenderiaceae</taxon>
        <taxon>Cavenderia</taxon>
    </lineage>
</organism>
<gene>
    <name evidence="3" type="ORF">DFA_08817</name>
</gene>
<keyword evidence="4" id="KW-1185">Reference proteome</keyword>
<dbReference type="InterPro" id="IPR032675">
    <property type="entry name" value="LRR_dom_sf"/>
</dbReference>